<name>A0A1H3JBV8_ALLWA</name>
<protein>
    <submittedName>
        <fullName evidence="1">Uncharacterized protein</fullName>
    </submittedName>
</protein>
<dbReference type="AlphaFoldDB" id="A0A1H3JBV8"/>
<dbReference type="EMBL" id="FNOW01000055">
    <property type="protein sequence ID" value="SDY37416.1"/>
    <property type="molecule type" value="Genomic_DNA"/>
</dbReference>
<evidence type="ECO:0000313" key="1">
    <source>
        <dbReference type="EMBL" id="SDY37416.1"/>
    </source>
</evidence>
<dbReference type="STRING" id="61595.SAMN05421644_15520"/>
<dbReference type="Proteomes" id="UP000198672">
    <property type="component" value="Unassembled WGS sequence"/>
</dbReference>
<evidence type="ECO:0000313" key="2">
    <source>
        <dbReference type="Proteomes" id="UP000198672"/>
    </source>
</evidence>
<accession>A0A1H3JBV8</accession>
<reference evidence="2" key="1">
    <citation type="submission" date="2016-10" db="EMBL/GenBank/DDBJ databases">
        <authorList>
            <person name="Varghese N."/>
            <person name="Submissions S."/>
        </authorList>
    </citation>
    <scope>NUCLEOTIDE SEQUENCE [LARGE SCALE GENOMIC DNA]</scope>
    <source>
        <strain evidence="2">DSM 173</strain>
    </source>
</reference>
<gene>
    <name evidence="1" type="ORF">SAMN05421644_15520</name>
</gene>
<proteinExistence type="predicted"/>
<keyword evidence="2" id="KW-1185">Reference proteome</keyword>
<organism evidence="1 2">
    <name type="scientific">Allochromatium warmingii</name>
    <name type="common">Chromatium warmingii</name>
    <dbReference type="NCBI Taxonomy" id="61595"/>
    <lineage>
        <taxon>Bacteria</taxon>
        <taxon>Pseudomonadati</taxon>
        <taxon>Pseudomonadota</taxon>
        <taxon>Gammaproteobacteria</taxon>
        <taxon>Chromatiales</taxon>
        <taxon>Chromatiaceae</taxon>
        <taxon>Allochromatium</taxon>
    </lineage>
</organism>
<sequence length="294" mass="33686">MLGRKMEEGDWNFVYCNAKQIPDIGWSNLSIDISYNGLGVEHKMLCIRRGSSIKDVCGTSLMHPAATRSIRIPEGESNPNIVSRAVLLQYGDLIRERSRKVAEKSSNGKADMRTGWLLWKELLDEFLYFEEPMIPPDPEQFYAEWNLNPSKGSRKATRSLWIYESKTNAKKYSVTTTAGAKIQPYFNVPSPRDTNLYYFKVQGKVIDDNLVEVWITRSTARFLENRIGNLSTEEISNRILKYIPNKLEKGKNSYIQASDLAVPICISLQAYQHLKSLVKYISDEQLIQNFAQNI</sequence>